<name>A0A7J8YIG1_GOSAI</name>
<keyword evidence="2" id="KW-1185">Reference proteome</keyword>
<accession>A0A7J8YIG1</accession>
<dbReference type="EMBL" id="JABFAA010000013">
    <property type="protein sequence ID" value="MBA0699152.1"/>
    <property type="molecule type" value="Genomic_DNA"/>
</dbReference>
<reference evidence="1 2" key="1">
    <citation type="journal article" date="2019" name="Genome Biol. Evol.">
        <title>Insights into the evolution of the New World diploid cottons (Gossypium, subgenus Houzingenia) based on genome sequencing.</title>
        <authorList>
            <person name="Grover C.E."/>
            <person name="Arick M.A. 2nd"/>
            <person name="Thrash A."/>
            <person name="Conover J.L."/>
            <person name="Sanders W.S."/>
            <person name="Peterson D.G."/>
            <person name="Frelichowski J.E."/>
            <person name="Scheffler J.A."/>
            <person name="Scheffler B.E."/>
            <person name="Wendel J.F."/>
        </authorList>
    </citation>
    <scope>NUCLEOTIDE SEQUENCE [LARGE SCALE GENOMIC DNA]</scope>
    <source>
        <strain evidence="1">185</strain>
        <tissue evidence="1">Leaf</tissue>
    </source>
</reference>
<protein>
    <submittedName>
        <fullName evidence="1">Uncharacterized protein</fullName>
    </submittedName>
</protein>
<evidence type="ECO:0000313" key="2">
    <source>
        <dbReference type="Proteomes" id="UP000593577"/>
    </source>
</evidence>
<sequence>MEEDLANLRLVDDEEEAIQEDATTHPIGGICITDIGEKWYLFQFFHEVDIARVLAGTP</sequence>
<organism evidence="1 2">
    <name type="scientific">Gossypium aridum</name>
    <name type="common">American cotton</name>
    <name type="synonym">Erioxylum aridum</name>
    <dbReference type="NCBI Taxonomy" id="34290"/>
    <lineage>
        <taxon>Eukaryota</taxon>
        <taxon>Viridiplantae</taxon>
        <taxon>Streptophyta</taxon>
        <taxon>Embryophyta</taxon>
        <taxon>Tracheophyta</taxon>
        <taxon>Spermatophyta</taxon>
        <taxon>Magnoliopsida</taxon>
        <taxon>eudicotyledons</taxon>
        <taxon>Gunneridae</taxon>
        <taxon>Pentapetalae</taxon>
        <taxon>rosids</taxon>
        <taxon>malvids</taxon>
        <taxon>Malvales</taxon>
        <taxon>Malvaceae</taxon>
        <taxon>Malvoideae</taxon>
        <taxon>Gossypium</taxon>
    </lineage>
</organism>
<dbReference type="AlphaFoldDB" id="A0A7J8YIG1"/>
<proteinExistence type="predicted"/>
<feature type="non-terminal residue" evidence="1">
    <location>
        <position position="1"/>
    </location>
</feature>
<comment type="caution">
    <text evidence="1">The sequence shown here is derived from an EMBL/GenBank/DDBJ whole genome shotgun (WGS) entry which is preliminary data.</text>
</comment>
<gene>
    <name evidence="1" type="ORF">Goari_000810</name>
</gene>
<evidence type="ECO:0000313" key="1">
    <source>
        <dbReference type="EMBL" id="MBA0699152.1"/>
    </source>
</evidence>
<dbReference type="Proteomes" id="UP000593577">
    <property type="component" value="Unassembled WGS sequence"/>
</dbReference>